<keyword evidence="2" id="KW-0812">Transmembrane</keyword>
<sequence length="243" mass="26401">MITESDLRELFDRESGDGPGRGVTVAEVDRRVRRIRRRRAGLAAGAAAVGLAVAAVFVLPSGSAGVAPQEVWSGVIAQPSKRYGARPVFDVVMDKRFSAMGERVAFDLPRLSSGTVWAQVFCPRGTRVLFWENGRYRHGPRCEEVAPDSGGEGTFASFALLHGGLNRVEVAMVPEEAVERLGRSPIDERDAQRVVDAAGKSRADFRIRITAMRVEPCDSGPDCRFADEPVQTVVPRVPGPDQD</sequence>
<evidence type="ECO:0000256" key="1">
    <source>
        <dbReference type="SAM" id="MobiDB-lite"/>
    </source>
</evidence>
<comment type="caution">
    <text evidence="3">The sequence shown here is derived from an EMBL/GenBank/DDBJ whole genome shotgun (WGS) entry which is preliminary data.</text>
</comment>
<feature type="region of interest" description="Disordered" evidence="1">
    <location>
        <begin position="1"/>
        <end position="22"/>
    </location>
</feature>
<name>A0A8J3SWN2_9ACTN</name>
<keyword evidence="2" id="KW-1133">Transmembrane helix</keyword>
<feature type="region of interest" description="Disordered" evidence="1">
    <location>
        <begin position="218"/>
        <end position="243"/>
    </location>
</feature>
<feature type="transmembrane region" description="Helical" evidence="2">
    <location>
        <begin position="40"/>
        <end position="59"/>
    </location>
</feature>
<reference evidence="3" key="1">
    <citation type="submission" date="2021-01" db="EMBL/GenBank/DDBJ databases">
        <title>Whole genome shotgun sequence of Planobispora takensis NBRC 109077.</title>
        <authorList>
            <person name="Komaki H."/>
            <person name="Tamura T."/>
        </authorList>
    </citation>
    <scope>NUCLEOTIDE SEQUENCE</scope>
    <source>
        <strain evidence="3">NBRC 109077</strain>
    </source>
</reference>
<evidence type="ECO:0000313" key="3">
    <source>
        <dbReference type="EMBL" id="GIH99699.1"/>
    </source>
</evidence>
<feature type="compositionally biased region" description="Basic and acidic residues" evidence="1">
    <location>
        <begin position="1"/>
        <end position="16"/>
    </location>
</feature>
<evidence type="ECO:0000313" key="4">
    <source>
        <dbReference type="Proteomes" id="UP000634476"/>
    </source>
</evidence>
<dbReference type="RefSeq" id="WP_203874134.1">
    <property type="nucleotide sequence ID" value="NZ_BOOK01000010.1"/>
</dbReference>
<keyword evidence="2" id="KW-0472">Membrane</keyword>
<keyword evidence="4" id="KW-1185">Reference proteome</keyword>
<dbReference type="EMBL" id="BOOK01000010">
    <property type="protein sequence ID" value="GIH99699.1"/>
    <property type="molecule type" value="Genomic_DNA"/>
</dbReference>
<protein>
    <submittedName>
        <fullName evidence="3">Uncharacterized protein</fullName>
    </submittedName>
</protein>
<accession>A0A8J3SWN2</accession>
<dbReference type="AlphaFoldDB" id="A0A8J3SWN2"/>
<gene>
    <name evidence="3" type="ORF">Pta02_17080</name>
</gene>
<evidence type="ECO:0000256" key="2">
    <source>
        <dbReference type="SAM" id="Phobius"/>
    </source>
</evidence>
<proteinExistence type="predicted"/>
<dbReference type="Proteomes" id="UP000634476">
    <property type="component" value="Unassembled WGS sequence"/>
</dbReference>
<organism evidence="3 4">
    <name type="scientific">Planobispora takensis</name>
    <dbReference type="NCBI Taxonomy" id="1367882"/>
    <lineage>
        <taxon>Bacteria</taxon>
        <taxon>Bacillati</taxon>
        <taxon>Actinomycetota</taxon>
        <taxon>Actinomycetes</taxon>
        <taxon>Streptosporangiales</taxon>
        <taxon>Streptosporangiaceae</taxon>
        <taxon>Planobispora</taxon>
    </lineage>
</organism>